<comment type="caution">
    <text evidence="1">The sequence shown here is derived from an EMBL/GenBank/DDBJ whole genome shotgun (WGS) entry which is preliminary data.</text>
</comment>
<proteinExistence type="predicted"/>
<dbReference type="RefSeq" id="WP_379264173.1">
    <property type="nucleotide sequence ID" value="NZ_JBHUMJ010000008.1"/>
</dbReference>
<evidence type="ECO:0000313" key="2">
    <source>
        <dbReference type="Proteomes" id="UP001597540"/>
    </source>
</evidence>
<name>A0ABW5ST54_9BACL</name>
<dbReference type="Proteomes" id="UP001597540">
    <property type="component" value="Unassembled WGS sequence"/>
</dbReference>
<organism evidence="1 2">
    <name type="scientific">Paenibacillus shunpengii</name>
    <dbReference type="NCBI Taxonomy" id="2054424"/>
    <lineage>
        <taxon>Bacteria</taxon>
        <taxon>Bacillati</taxon>
        <taxon>Bacillota</taxon>
        <taxon>Bacilli</taxon>
        <taxon>Bacillales</taxon>
        <taxon>Paenibacillaceae</taxon>
        <taxon>Paenibacillus</taxon>
    </lineage>
</organism>
<sequence>MVNVADANDYISANCIDIEDWTDADEAKKQRIVNVASRTLTVKYPTYTIPDAAVYEFANVLAVVFNDTNRLAQHGITGFTLDKVGSFDYKDSSVSGPDHDLSKLIPRVATALIGAENGVNPLLRKVGRLIP</sequence>
<dbReference type="EMBL" id="JBHUMJ010000008">
    <property type="protein sequence ID" value="MFD2702783.1"/>
    <property type="molecule type" value="Genomic_DNA"/>
</dbReference>
<accession>A0ABW5ST54</accession>
<keyword evidence="2" id="KW-1185">Reference proteome</keyword>
<protein>
    <submittedName>
        <fullName evidence="1">Uncharacterized protein</fullName>
    </submittedName>
</protein>
<gene>
    <name evidence="1" type="ORF">ACFSVM_20290</name>
</gene>
<reference evidence="2" key="1">
    <citation type="journal article" date="2019" name="Int. J. Syst. Evol. Microbiol.">
        <title>The Global Catalogue of Microorganisms (GCM) 10K type strain sequencing project: providing services to taxonomists for standard genome sequencing and annotation.</title>
        <authorList>
            <consortium name="The Broad Institute Genomics Platform"/>
            <consortium name="The Broad Institute Genome Sequencing Center for Infectious Disease"/>
            <person name="Wu L."/>
            <person name="Ma J."/>
        </authorList>
    </citation>
    <scope>NUCLEOTIDE SEQUENCE [LARGE SCALE GENOMIC DNA]</scope>
    <source>
        <strain evidence="2">KCTC 33849</strain>
    </source>
</reference>
<evidence type="ECO:0000313" key="1">
    <source>
        <dbReference type="EMBL" id="MFD2702783.1"/>
    </source>
</evidence>